<dbReference type="InterPro" id="IPR036878">
    <property type="entry name" value="Glu_permease_IIB"/>
</dbReference>
<dbReference type="RefSeq" id="WP_170208905.1">
    <property type="nucleotide sequence ID" value="NZ_BAABFI010000002.1"/>
</dbReference>
<organism evidence="9 10">
    <name type="scientific">Cellulomonas oligotrophica</name>
    <dbReference type="NCBI Taxonomy" id="931536"/>
    <lineage>
        <taxon>Bacteria</taxon>
        <taxon>Bacillati</taxon>
        <taxon>Actinomycetota</taxon>
        <taxon>Actinomycetes</taxon>
        <taxon>Micrococcales</taxon>
        <taxon>Cellulomonadaceae</taxon>
        <taxon>Cellulomonas</taxon>
    </lineage>
</organism>
<evidence type="ECO:0000256" key="2">
    <source>
        <dbReference type="ARBA" id="ARBA00022597"/>
    </source>
</evidence>
<comment type="caution">
    <text evidence="9">The sequence shown here is derived from an EMBL/GenBank/DDBJ whole genome shotgun (WGS) entry which is preliminary data.</text>
</comment>
<dbReference type="Pfam" id="PF00367">
    <property type="entry name" value="PTS_EIIB"/>
    <property type="match status" value="1"/>
</dbReference>
<keyword evidence="4" id="KW-0598">Phosphotransferase system</keyword>
<dbReference type="EMBL" id="JACCBK010000001">
    <property type="protein sequence ID" value="NYD85787.1"/>
    <property type="molecule type" value="Genomic_DNA"/>
</dbReference>
<keyword evidence="2" id="KW-0762">Sugar transport</keyword>
<dbReference type="SUPFAM" id="SSF55604">
    <property type="entry name" value="Glucose permease domain IIB"/>
    <property type="match status" value="1"/>
</dbReference>
<keyword evidence="3 9" id="KW-0808">Transferase</keyword>
<dbReference type="InterPro" id="IPR018113">
    <property type="entry name" value="PTrfase_EIIB_Cys"/>
</dbReference>
<dbReference type="GO" id="GO:0009401">
    <property type="term" value="P:phosphoenolpyruvate-dependent sugar phosphotransferase system"/>
    <property type="evidence" value="ECO:0007669"/>
    <property type="project" value="UniProtKB-KW"/>
</dbReference>
<dbReference type="PROSITE" id="PS51098">
    <property type="entry name" value="PTS_EIIB_TYPE_1"/>
    <property type="match status" value="1"/>
</dbReference>
<dbReference type="Proteomes" id="UP000577956">
    <property type="component" value="Unassembled WGS sequence"/>
</dbReference>
<protein>
    <submittedName>
        <fullName evidence="9">Phosphotransferase system IIB component</fullName>
    </submittedName>
</protein>
<reference evidence="9 10" key="1">
    <citation type="submission" date="2020-07" db="EMBL/GenBank/DDBJ databases">
        <title>Sequencing the genomes of 1000 actinobacteria strains.</title>
        <authorList>
            <person name="Klenk H.-P."/>
        </authorList>
    </citation>
    <scope>NUCLEOTIDE SEQUENCE [LARGE SCALE GENOMIC DNA]</scope>
    <source>
        <strain evidence="9 10">DSM 24482</strain>
    </source>
</reference>
<name>A0A7Y9JXL6_9CELL</name>
<evidence type="ECO:0000313" key="8">
    <source>
        <dbReference type="EMBL" id="GIG31207.1"/>
    </source>
</evidence>
<keyword evidence="5" id="KW-0418">Kinase</keyword>
<gene>
    <name evidence="9" type="ORF">BKA21_001336</name>
    <name evidence="8" type="ORF">Col01nite_03660</name>
</gene>
<sequence>MSADALGAAIVGLAGGAGNVRAVSHCWSRLRLDLVDPAAADRAGLAALADVLLVVDAAGELQVALRTGLLETHAAVAALLADAR</sequence>
<evidence type="ECO:0000313" key="9">
    <source>
        <dbReference type="EMBL" id="NYD85787.1"/>
    </source>
</evidence>
<evidence type="ECO:0000313" key="10">
    <source>
        <dbReference type="Proteomes" id="UP000577956"/>
    </source>
</evidence>
<evidence type="ECO:0000256" key="5">
    <source>
        <dbReference type="ARBA" id="ARBA00022777"/>
    </source>
</evidence>
<dbReference type="EMBL" id="BONN01000001">
    <property type="protein sequence ID" value="GIG31207.1"/>
    <property type="molecule type" value="Genomic_DNA"/>
</dbReference>
<proteinExistence type="predicted"/>
<feature type="active site" description="Phosphocysteine intermediate; for EIIB activity" evidence="6">
    <location>
        <position position="26"/>
    </location>
</feature>
<dbReference type="GO" id="GO:0016301">
    <property type="term" value="F:kinase activity"/>
    <property type="evidence" value="ECO:0007669"/>
    <property type="project" value="UniProtKB-KW"/>
</dbReference>
<evidence type="ECO:0000256" key="1">
    <source>
        <dbReference type="ARBA" id="ARBA00022448"/>
    </source>
</evidence>
<reference evidence="8 11" key="2">
    <citation type="submission" date="2021-01" db="EMBL/GenBank/DDBJ databases">
        <title>Whole genome shotgun sequence of Cellulomonas oligotrophica NBRC 109435.</title>
        <authorList>
            <person name="Komaki H."/>
            <person name="Tamura T."/>
        </authorList>
    </citation>
    <scope>NUCLEOTIDE SEQUENCE [LARGE SCALE GENOMIC DNA]</scope>
    <source>
        <strain evidence="8 11">NBRC 109435</strain>
    </source>
</reference>
<dbReference type="InterPro" id="IPR001996">
    <property type="entry name" value="PTS_IIB_1"/>
</dbReference>
<evidence type="ECO:0000259" key="7">
    <source>
        <dbReference type="PROSITE" id="PS51098"/>
    </source>
</evidence>
<accession>A0A7Y9JXL6</accession>
<evidence type="ECO:0000256" key="6">
    <source>
        <dbReference type="PROSITE-ProRule" id="PRU00421"/>
    </source>
</evidence>
<evidence type="ECO:0000313" key="11">
    <source>
        <dbReference type="Proteomes" id="UP000618382"/>
    </source>
</evidence>
<keyword evidence="11" id="KW-1185">Reference proteome</keyword>
<keyword evidence="1" id="KW-0813">Transport</keyword>
<dbReference type="Proteomes" id="UP000618382">
    <property type="component" value="Unassembled WGS sequence"/>
</dbReference>
<evidence type="ECO:0000256" key="3">
    <source>
        <dbReference type="ARBA" id="ARBA00022679"/>
    </source>
</evidence>
<dbReference type="Gene3D" id="3.30.1360.60">
    <property type="entry name" value="Glucose permease domain IIB"/>
    <property type="match status" value="1"/>
</dbReference>
<dbReference type="GO" id="GO:0008982">
    <property type="term" value="F:protein-N(PI)-phosphohistidine-sugar phosphotransferase activity"/>
    <property type="evidence" value="ECO:0007669"/>
    <property type="project" value="InterPro"/>
</dbReference>
<dbReference type="AlphaFoldDB" id="A0A7Y9JXL6"/>
<feature type="domain" description="PTS EIIB type-1" evidence="7">
    <location>
        <begin position="4"/>
        <end position="84"/>
    </location>
</feature>
<evidence type="ECO:0000256" key="4">
    <source>
        <dbReference type="ARBA" id="ARBA00022683"/>
    </source>
</evidence>